<dbReference type="PIRSF" id="PIRSF037677">
    <property type="entry name" value="DNA_mis_repair_Msh6"/>
    <property type="match status" value="1"/>
</dbReference>
<dbReference type="EMBL" id="LNQR01000085">
    <property type="protein sequence ID" value="KWT82637.1"/>
    <property type="molecule type" value="Genomic_DNA"/>
</dbReference>
<organism evidence="12 13">
    <name type="scientific">Candidatus Magnetominusculus xianensis</name>
    <dbReference type="NCBI Taxonomy" id="1748249"/>
    <lineage>
        <taxon>Bacteria</taxon>
        <taxon>Pseudomonadati</taxon>
        <taxon>Nitrospirota</taxon>
        <taxon>Nitrospiria</taxon>
        <taxon>Nitrospirales</taxon>
        <taxon>Nitrospiraceae</taxon>
        <taxon>Candidatus Magnetominusculus</taxon>
    </lineage>
</organism>
<dbReference type="SUPFAM" id="SSF53150">
    <property type="entry name" value="DNA repair protein MutS, domain II"/>
    <property type="match status" value="1"/>
</dbReference>
<dbReference type="Gene3D" id="1.10.1420.10">
    <property type="match status" value="2"/>
</dbReference>
<proteinExistence type="inferred from homology"/>
<dbReference type="NCBIfam" id="TIGR01070">
    <property type="entry name" value="mutS1"/>
    <property type="match status" value="1"/>
</dbReference>
<dbReference type="Gene3D" id="3.40.50.300">
    <property type="entry name" value="P-loop containing nucleotide triphosphate hydrolases"/>
    <property type="match status" value="1"/>
</dbReference>
<dbReference type="Pfam" id="PF05188">
    <property type="entry name" value="MutS_II"/>
    <property type="match status" value="1"/>
</dbReference>
<dbReference type="InterPro" id="IPR000432">
    <property type="entry name" value="DNA_mismatch_repair_MutS_C"/>
</dbReference>
<evidence type="ECO:0000256" key="3">
    <source>
        <dbReference type="ARBA" id="ARBA00022741"/>
    </source>
</evidence>
<keyword evidence="3 9" id="KW-0547">Nucleotide-binding</keyword>
<dbReference type="PANTHER" id="PTHR11361">
    <property type="entry name" value="DNA MISMATCH REPAIR PROTEIN MUTS FAMILY MEMBER"/>
    <property type="match status" value="1"/>
</dbReference>
<dbReference type="RefSeq" id="WP_085053031.1">
    <property type="nucleotide sequence ID" value="NZ_LNQR01000085.1"/>
</dbReference>
<feature type="binding site" evidence="9">
    <location>
        <begin position="618"/>
        <end position="625"/>
    </location>
    <ligand>
        <name>ATP</name>
        <dbReference type="ChEBI" id="CHEBI:30616"/>
    </ligand>
</feature>
<dbReference type="Pfam" id="PF05190">
    <property type="entry name" value="MutS_IV"/>
    <property type="match status" value="1"/>
</dbReference>
<dbReference type="InterPro" id="IPR016151">
    <property type="entry name" value="DNA_mismatch_repair_MutS_N"/>
</dbReference>
<dbReference type="SMART" id="SM00533">
    <property type="entry name" value="MUTSd"/>
    <property type="match status" value="1"/>
</dbReference>
<dbReference type="InterPro" id="IPR005748">
    <property type="entry name" value="DNA_mismatch_repair_MutS"/>
</dbReference>
<dbReference type="Pfam" id="PF01624">
    <property type="entry name" value="MutS_I"/>
    <property type="match status" value="1"/>
</dbReference>
<dbReference type="CDD" id="cd03284">
    <property type="entry name" value="ABC_MutS1"/>
    <property type="match status" value="1"/>
</dbReference>
<evidence type="ECO:0000313" key="12">
    <source>
        <dbReference type="EMBL" id="KWT82637.1"/>
    </source>
</evidence>
<evidence type="ECO:0000256" key="8">
    <source>
        <dbReference type="ARBA" id="ARBA00024647"/>
    </source>
</evidence>
<dbReference type="InterPro" id="IPR027417">
    <property type="entry name" value="P-loop_NTPase"/>
</dbReference>
<evidence type="ECO:0000256" key="7">
    <source>
        <dbReference type="ARBA" id="ARBA00023204"/>
    </source>
</evidence>
<accession>A0ABR5SD26</accession>
<keyword evidence="13" id="KW-1185">Reference proteome</keyword>
<comment type="function">
    <text evidence="8 9">This protein is involved in the repair of mismatches in DNA. It is possible that it carries out the mismatch recognition step. This protein has a weak ATPase activity.</text>
</comment>
<dbReference type="PANTHER" id="PTHR11361:SF34">
    <property type="entry name" value="DNA MISMATCH REPAIR PROTEIN MSH1, MITOCHONDRIAL"/>
    <property type="match status" value="1"/>
</dbReference>
<evidence type="ECO:0000259" key="11">
    <source>
        <dbReference type="PROSITE" id="PS00486"/>
    </source>
</evidence>
<protein>
    <recommendedName>
        <fullName evidence="2 9">DNA mismatch repair protein MutS</fullName>
    </recommendedName>
</protein>
<evidence type="ECO:0000256" key="1">
    <source>
        <dbReference type="ARBA" id="ARBA00006271"/>
    </source>
</evidence>
<evidence type="ECO:0000256" key="5">
    <source>
        <dbReference type="ARBA" id="ARBA00022840"/>
    </source>
</evidence>
<dbReference type="NCBIfam" id="NF003810">
    <property type="entry name" value="PRK05399.1"/>
    <property type="match status" value="1"/>
</dbReference>
<dbReference type="Pfam" id="PF05192">
    <property type="entry name" value="MutS_III"/>
    <property type="match status" value="1"/>
</dbReference>
<keyword evidence="6 9" id="KW-0238">DNA-binding</keyword>
<evidence type="ECO:0000256" key="10">
    <source>
        <dbReference type="RuleBase" id="RU003756"/>
    </source>
</evidence>
<dbReference type="InterPro" id="IPR036678">
    <property type="entry name" value="MutS_con_dom_sf"/>
</dbReference>
<evidence type="ECO:0000256" key="9">
    <source>
        <dbReference type="HAMAP-Rule" id="MF_00096"/>
    </source>
</evidence>
<dbReference type="SMART" id="SM00534">
    <property type="entry name" value="MUTSac"/>
    <property type="match status" value="1"/>
</dbReference>
<evidence type="ECO:0000256" key="6">
    <source>
        <dbReference type="ARBA" id="ARBA00023125"/>
    </source>
</evidence>
<dbReference type="PROSITE" id="PS00486">
    <property type="entry name" value="DNA_MISMATCH_REPAIR_2"/>
    <property type="match status" value="1"/>
</dbReference>
<dbReference type="Pfam" id="PF00488">
    <property type="entry name" value="MutS_V"/>
    <property type="match status" value="1"/>
</dbReference>
<evidence type="ECO:0000256" key="2">
    <source>
        <dbReference type="ARBA" id="ARBA00021982"/>
    </source>
</evidence>
<dbReference type="SUPFAM" id="SSF52540">
    <property type="entry name" value="P-loop containing nucleoside triphosphate hydrolases"/>
    <property type="match status" value="1"/>
</dbReference>
<dbReference type="InterPro" id="IPR007861">
    <property type="entry name" value="DNA_mismatch_repair_MutS_clamp"/>
</dbReference>
<dbReference type="InterPro" id="IPR036187">
    <property type="entry name" value="DNA_mismatch_repair_MutS_sf"/>
</dbReference>
<reference evidence="12 13" key="1">
    <citation type="submission" date="2015-11" db="EMBL/GenBank/DDBJ databases">
        <authorList>
            <person name="Lin W."/>
        </authorList>
    </citation>
    <scope>NUCLEOTIDE SEQUENCE [LARGE SCALE GENOMIC DNA]</scope>
    <source>
        <strain evidence="12 13">HCH-1</strain>
    </source>
</reference>
<evidence type="ECO:0000313" key="13">
    <source>
        <dbReference type="Proteomes" id="UP000060487"/>
    </source>
</evidence>
<dbReference type="InterPro" id="IPR045076">
    <property type="entry name" value="MutS"/>
</dbReference>
<dbReference type="InterPro" id="IPR007696">
    <property type="entry name" value="DNA_mismatch_repair_MutS_core"/>
</dbReference>
<dbReference type="HAMAP" id="MF_00096">
    <property type="entry name" value="MutS"/>
    <property type="match status" value="1"/>
</dbReference>
<dbReference type="InterPro" id="IPR007860">
    <property type="entry name" value="DNA_mmatch_repair_MutS_con_dom"/>
</dbReference>
<dbReference type="SUPFAM" id="SSF55271">
    <property type="entry name" value="DNA repair protein MutS, domain I"/>
    <property type="match status" value="1"/>
</dbReference>
<gene>
    <name evidence="9 12" type="primary">mutS</name>
    <name evidence="12" type="ORF">ASN18_2429</name>
</gene>
<comment type="similarity">
    <text evidence="1 9 10">Belongs to the DNA mismatch repair MutS family.</text>
</comment>
<dbReference type="SUPFAM" id="SSF48334">
    <property type="entry name" value="DNA repair protein MutS, domain III"/>
    <property type="match status" value="1"/>
</dbReference>
<dbReference type="Gene3D" id="3.30.420.110">
    <property type="entry name" value="MutS, connector domain"/>
    <property type="match status" value="1"/>
</dbReference>
<dbReference type="Gene3D" id="3.40.1170.10">
    <property type="entry name" value="DNA repair protein MutS, domain I"/>
    <property type="match status" value="1"/>
</dbReference>
<keyword evidence="7 9" id="KW-0234">DNA repair</keyword>
<sequence length="868" mass="97448">MSDSIEKLIETTPVMKQHGEIKKAYPDAILFFRLGDFYEMFGDDAIIASKVLQIALTARNKTKKDPVPMCGVPYFAADAYLKKLVNAGYKVAVCEQTEDAALAKGIVRREVTRVATPGTYEPDNPKENTFIMSFLPTASVCGIAIADISTGQFIVYETSESISDEIHRFGVREILCPQSLKQDIHYSAILKNYFTSYYDDYCFDHSEAYRTALNFFKVSTLEGFGCEDKPAAVRAAGGLLSYLIETQKTGLEFSKIRTLNNHAFMFLDMAAIRNLELVNSLKDSSTEGTLISVLDETLTPMGARFMRENIIKPLIDKNDIRQRLDAVEYLFTDFKLRDELRTRLRIVQDVERLTSRLTKGTATARDLIAIKTSVETMPELKAILKAADNLYLCAVSDLITDFTSLIQLINDSIVDTPPNTVKDGWIIRDGFNKEIDELRRLSTNGKTYLTELEGKERTATGINSLKIAYNKVFGYYIEVTKMNLHLVPAHYIRKQTLTNAERYVTPEIKDYEDKILGAEEKLKNLEYKCFKDLLDKALYYANELRETAQAVAALDYIQALAVTARKNRYVKPVVTAAGEIRIVEGRHPVIERSSTVERFIPNDTYLDLDEEKLHIITGPNMAGKSTFMRQTALIVLMAQMGSFVPAEAAEIGIVDRIFTRIGASDYLSMGQSTFMVEMIETSNIINNATQRSLIILDEVGRGTSTFDGISIAWAVAEYIANEVGARTLFATHYNELTELALTTRGVKNYNVSVKEWGDEIIFVRKIVRGSADKSYGIQVARLAGLPDGIIGRSKDILAELEKKDTPDEGRSDDNRFTIRKKRKPAAQLDLFSSLIVHPVVQRLSKIDINNTTPEAAVELLKELKKLSD</sequence>
<dbReference type="InterPro" id="IPR017261">
    <property type="entry name" value="DNA_mismatch_repair_MutS/MSH"/>
</dbReference>
<name>A0ABR5SD26_9BACT</name>
<dbReference type="Proteomes" id="UP000060487">
    <property type="component" value="Unassembled WGS sequence"/>
</dbReference>
<keyword evidence="4 9" id="KW-0227">DNA damage</keyword>
<comment type="caution">
    <text evidence="12">The sequence shown here is derived from an EMBL/GenBank/DDBJ whole genome shotgun (WGS) entry which is preliminary data.</text>
</comment>
<feature type="domain" description="DNA mismatch repair proteins mutS family" evidence="11">
    <location>
        <begin position="692"/>
        <end position="708"/>
    </location>
</feature>
<dbReference type="InterPro" id="IPR007695">
    <property type="entry name" value="DNA_mismatch_repair_MutS-lik_N"/>
</dbReference>
<evidence type="ECO:0000256" key="4">
    <source>
        <dbReference type="ARBA" id="ARBA00022763"/>
    </source>
</evidence>
<keyword evidence="5 9" id="KW-0067">ATP-binding</keyword>